<dbReference type="EMBL" id="CP082781">
    <property type="protein sequence ID" value="UGS25477.1"/>
    <property type="molecule type" value="Genomic_DNA"/>
</dbReference>
<protein>
    <submittedName>
        <fullName evidence="3">Uncharacterized protein</fullName>
    </submittedName>
</protein>
<keyword evidence="2" id="KW-0472">Membrane</keyword>
<feature type="transmembrane region" description="Helical" evidence="2">
    <location>
        <begin position="78"/>
        <end position="100"/>
    </location>
</feature>
<proteinExistence type="predicted"/>
<gene>
    <name evidence="3" type="ORF">K8F61_12400</name>
</gene>
<feature type="transmembrane region" description="Helical" evidence="2">
    <location>
        <begin position="106"/>
        <end position="130"/>
    </location>
</feature>
<dbReference type="RefSeq" id="WP_231819331.1">
    <property type="nucleotide sequence ID" value="NZ_CP082781.1"/>
</dbReference>
<accession>A0ABY3RSM9</accession>
<evidence type="ECO:0000313" key="3">
    <source>
        <dbReference type="EMBL" id="UGS25477.1"/>
    </source>
</evidence>
<evidence type="ECO:0000256" key="1">
    <source>
        <dbReference type="SAM" id="MobiDB-lite"/>
    </source>
</evidence>
<keyword evidence="2" id="KW-0812">Transmembrane</keyword>
<reference evidence="3 4" key="1">
    <citation type="submission" date="2023-01" db="EMBL/GenBank/DDBJ databases">
        <title>Characterization of estradiol degrading bacteria Microbacterium sp. MZT7 and reveal degrading genes through genome analysis.</title>
        <authorList>
            <person name="Hao P."/>
            <person name="Gao Y."/>
        </authorList>
    </citation>
    <scope>NUCLEOTIDE SEQUENCE [LARGE SCALE GENOMIC DNA]</scope>
    <source>
        <strain evidence="3 4">MZT7</strain>
    </source>
</reference>
<feature type="region of interest" description="Disordered" evidence="1">
    <location>
        <begin position="1"/>
        <end position="20"/>
    </location>
</feature>
<name>A0ABY3RSM9_9MICO</name>
<sequence>MTNIDPLPAPVPPSAGRPAQPSGPPWLVILGLASLALLWPLTALLGFGDGAARALTLLGLIALAWIGVVGFAPVRMPVLTLTLTGTAYGVITLLIGTVFGTADGPIWALLVALALDAFWGMIAGLLAFGIQRLRRRA</sequence>
<evidence type="ECO:0000256" key="2">
    <source>
        <dbReference type="SAM" id="Phobius"/>
    </source>
</evidence>
<feature type="transmembrane region" description="Helical" evidence="2">
    <location>
        <begin position="51"/>
        <end position="71"/>
    </location>
</feature>
<keyword evidence="2" id="KW-1133">Transmembrane helix</keyword>
<feature type="transmembrane region" description="Helical" evidence="2">
    <location>
        <begin position="26"/>
        <end position="45"/>
    </location>
</feature>
<organism evidence="3 4">
    <name type="scientific">Microbacterium resistens</name>
    <dbReference type="NCBI Taxonomy" id="156977"/>
    <lineage>
        <taxon>Bacteria</taxon>
        <taxon>Bacillati</taxon>
        <taxon>Actinomycetota</taxon>
        <taxon>Actinomycetes</taxon>
        <taxon>Micrococcales</taxon>
        <taxon>Microbacteriaceae</taxon>
        <taxon>Microbacterium</taxon>
    </lineage>
</organism>
<keyword evidence="4" id="KW-1185">Reference proteome</keyword>
<evidence type="ECO:0000313" key="4">
    <source>
        <dbReference type="Proteomes" id="UP001199642"/>
    </source>
</evidence>
<dbReference type="Proteomes" id="UP001199642">
    <property type="component" value="Chromosome"/>
</dbReference>